<proteinExistence type="predicted"/>
<name>A0A6G0NQS2_9STRA</name>
<evidence type="ECO:0000313" key="2">
    <source>
        <dbReference type="EMBL" id="KAE9218286.1"/>
    </source>
</evidence>
<evidence type="ECO:0000256" key="1">
    <source>
        <dbReference type="SAM" id="MobiDB-lite"/>
    </source>
</evidence>
<feature type="region of interest" description="Disordered" evidence="1">
    <location>
        <begin position="11"/>
        <end position="44"/>
    </location>
</feature>
<reference evidence="2 3" key="1">
    <citation type="submission" date="2018-09" db="EMBL/GenBank/DDBJ databases">
        <title>Genomic investigation of the strawberry pathogen Phytophthora fragariae indicates pathogenicity is determined by transcriptional variation in three key races.</title>
        <authorList>
            <person name="Adams T.M."/>
            <person name="Armitage A.D."/>
            <person name="Sobczyk M.K."/>
            <person name="Bates H.J."/>
            <person name="Dunwell J.M."/>
            <person name="Nellist C.F."/>
            <person name="Harrison R.J."/>
        </authorList>
    </citation>
    <scope>NUCLEOTIDE SEQUENCE [LARGE SCALE GENOMIC DNA]</scope>
    <source>
        <strain evidence="2 3">BC-23</strain>
    </source>
</reference>
<accession>A0A6G0NQS2</accession>
<sequence>MLGANHMFSAISKFTRPNNNGPAHDHRRRHRRRHRCPRDAPGHVDSYNGVVQTVSVPPRAIGSDVREALAVELDLPATGMTLMVLRVGEDQWPTQDAAETCDGTELRYLEPIKSQLEDLPGVDAVQLRVEARPPPPVMLTAPDLDLEEAAAQAEVFNIEEKTDTESGSTSSHAMTVTKLNSAFTKCRKRKATSQSVGYSSCNAEFMEEMTADLKKTEYKQEDLELPAAYLKQLKTKYRSLVVSSREPWCSKEATRRVFIDDILTTCVTAVKDGDKTKADLFLNYEKRVDDPEVDASGTADYVIALGTRMVIVIEAKKCDMEHALRQNFAAMEVARVLNGKKTQDDKDGWRDIQGICTDYQNRIFVKRTSTEFAMKHMVCRTPDTLDHDPLDFPFDMVPSQTESTRCLSCFNTFTFTFSSVFS</sequence>
<organism evidence="2 3">
    <name type="scientific">Phytophthora fragariae</name>
    <dbReference type="NCBI Taxonomy" id="53985"/>
    <lineage>
        <taxon>Eukaryota</taxon>
        <taxon>Sar</taxon>
        <taxon>Stramenopiles</taxon>
        <taxon>Oomycota</taxon>
        <taxon>Peronosporomycetes</taxon>
        <taxon>Peronosporales</taxon>
        <taxon>Peronosporaceae</taxon>
        <taxon>Phytophthora</taxon>
    </lineage>
</organism>
<evidence type="ECO:0000313" key="3">
    <source>
        <dbReference type="Proteomes" id="UP000476176"/>
    </source>
</evidence>
<evidence type="ECO:0008006" key="4">
    <source>
        <dbReference type="Google" id="ProtNLM"/>
    </source>
</evidence>
<dbReference type="EMBL" id="QXGC01000868">
    <property type="protein sequence ID" value="KAE9218286.1"/>
    <property type="molecule type" value="Genomic_DNA"/>
</dbReference>
<comment type="caution">
    <text evidence="2">The sequence shown here is derived from an EMBL/GenBank/DDBJ whole genome shotgun (WGS) entry which is preliminary data.</text>
</comment>
<gene>
    <name evidence="2" type="ORF">PF004_g13913</name>
</gene>
<dbReference type="AlphaFoldDB" id="A0A6G0NQS2"/>
<dbReference type="Proteomes" id="UP000476176">
    <property type="component" value="Unassembled WGS sequence"/>
</dbReference>
<feature type="compositionally biased region" description="Basic residues" evidence="1">
    <location>
        <begin position="25"/>
        <end position="36"/>
    </location>
</feature>
<protein>
    <recommendedName>
        <fullName evidence="4">Crinkler effector protein N-terminal domain-containing protein</fullName>
    </recommendedName>
</protein>